<dbReference type="PROSITE" id="PS51352">
    <property type="entry name" value="THIOREDOXIN_2"/>
    <property type="match status" value="1"/>
</dbReference>
<dbReference type="InterPro" id="IPR036249">
    <property type="entry name" value="Thioredoxin-like_sf"/>
</dbReference>
<protein>
    <submittedName>
        <fullName evidence="6">Thiol-disulfide isomerase or thioredoxin</fullName>
    </submittedName>
</protein>
<keyword evidence="7" id="KW-1185">Reference proteome</keyword>
<dbReference type="Pfam" id="PF08534">
    <property type="entry name" value="Redoxin"/>
    <property type="match status" value="1"/>
</dbReference>
<dbReference type="InterPro" id="IPR050553">
    <property type="entry name" value="Thioredoxin_ResA/DsbE_sf"/>
</dbReference>
<evidence type="ECO:0000313" key="6">
    <source>
        <dbReference type="EMBL" id="SKB88239.1"/>
    </source>
</evidence>
<evidence type="ECO:0000256" key="4">
    <source>
        <dbReference type="ARBA" id="ARBA00023284"/>
    </source>
</evidence>
<keyword evidence="6" id="KW-0413">Isomerase</keyword>
<evidence type="ECO:0000259" key="5">
    <source>
        <dbReference type="PROSITE" id="PS51352"/>
    </source>
</evidence>
<dbReference type="Proteomes" id="UP000190150">
    <property type="component" value="Unassembled WGS sequence"/>
</dbReference>
<keyword evidence="4" id="KW-0676">Redox-active center</keyword>
<dbReference type="GO" id="GO:0017004">
    <property type="term" value="P:cytochrome complex assembly"/>
    <property type="evidence" value="ECO:0007669"/>
    <property type="project" value="UniProtKB-KW"/>
</dbReference>
<gene>
    <name evidence="6" type="ORF">SAMN05660841_02821</name>
</gene>
<evidence type="ECO:0000256" key="1">
    <source>
        <dbReference type="ARBA" id="ARBA00004196"/>
    </source>
</evidence>
<dbReference type="InterPro" id="IPR017937">
    <property type="entry name" value="Thioredoxin_CS"/>
</dbReference>
<dbReference type="GO" id="GO:0030313">
    <property type="term" value="C:cell envelope"/>
    <property type="evidence" value="ECO:0007669"/>
    <property type="project" value="UniProtKB-SubCell"/>
</dbReference>
<dbReference type="RefSeq" id="WP_139375321.1">
    <property type="nucleotide sequence ID" value="NZ_FUZF01000013.1"/>
</dbReference>
<dbReference type="GO" id="GO:0016491">
    <property type="term" value="F:oxidoreductase activity"/>
    <property type="evidence" value="ECO:0007669"/>
    <property type="project" value="InterPro"/>
</dbReference>
<accession>A0A1T5EWQ1</accession>
<dbReference type="InterPro" id="IPR013766">
    <property type="entry name" value="Thioredoxin_domain"/>
</dbReference>
<dbReference type="Gene3D" id="3.40.30.10">
    <property type="entry name" value="Glutaredoxin"/>
    <property type="match status" value="1"/>
</dbReference>
<dbReference type="OrthoDB" id="793244at2"/>
<dbReference type="SUPFAM" id="SSF52833">
    <property type="entry name" value="Thioredoxin-like"/>
    <property type="match status" value="1"/>
</dbReference>
<organism evidence="6 7">
    <name type="scientific">Sphingobacterium nematocida</name>
    <dbReference type="NCBI Taxonomy" id="1513896"/>
    <lineage>
        <taxon>Bacteria</taxon>
        <taxon>Pseudomonadati</taxon>
        <taxon>Bacteroidota</taxon>
        <taxon>Sphingobacteriia</taxon>
        <taxon>Sphingobacteriales</taxon>
        <taxon>Sphingobacteriaceae</taxon>
        <taxon>Sphingobacterium</taxon>
    </lineage>
</organism>
<keyword evidence="3" id="KW-1015">Disulfide bond</keyword>
<proteinExistence type="predicted"/>
<dbReference type="PROSITE" id="PS00194">
    <property type="entry name" value="THIOREDOXIN_1"/>
    <property type="match status" value="1"/>
</dbReference>
<dbReference type="InterPro" id="IPR013740">
    <property type="entry name" value="Redoxin"/>
</dbReference>
<name>A0A1T5EWQ1_9SPHI</name>
<reference evidence="7" key="1">
    <citation type="submission" date="2017-02" db="EMBL/GenBank/DDBJ databases">
        <authorList>
            <person name="Varghese N."/>
            <person name="Submissions S."/>
        </authorList>
    </citation>
    <scope>NUCLEOTIDE SEQUENCE [LARGE SCALE GENOMIC DNA]</scope>
    <source>
        <strain evidence="7">DSM 24091</strain>
    </source>
</reference>
<dbReference type="PANTHER" id="PTHR42852">
    <property type="entry name" value="THIOL:DISULFIDE INTERCHANGE PROTEIN DSBE"/>
    <property type="match status" value="1"/>
</dbReference>
<evidence type="ECO:0000313" key="7">
    <source>
        <dbReference type="Proteomes" id="UP000190150"/>
    </source>
</evidence>
<dbReference type="CDD" id="cd02966">
    <property type="entry name" value="TlpA_like_family"/>
    <property type="match status" value="1"/>
</dbReference>
<evidence type="ECO:0000256" key="2">
    <source>
        <dbReference type="ARBA" id="ARBA00022748"/>
    </source>
</evidence>
<dbReference type="STRING" id="1513896.SAMN05660841_02821"/>
<dbReference type="GO" id="GO:0016853">
    <property type="term" value="F:isomerase activity"/>
    <property type="evidence" value="ECO:0007669"/>
    <property type="project" value="UniProtKB-KW"/>
</dbReference>
<keyword evidence="2" id="KW-0201">Cytochrome c-type biogenesis</keyword>
<evidence type="ECO:0000256" key="3">
    <source>
        <dbReference type="ARBA" id="ARBA00023157"/>
    </source>
</evidence>
<dbReference type="PANTHER" id="PTHR42852:SF6">
    <property type="entry name" value="THIOL:DISULFIDE INTERCHANGE PROTEIN DSBE"/>
    <property type="match status" value="1"/>
</dbReference>
<dbReference type="AlphaFoldDB" id="A0A1T5EWQ1"/>
<feature type="domain" description="Thioredoxin" evidence="5">
    <location>
        <begin position="26"/>
        <end position="168"/>
    </location>
</feature>
<comment type="subcellular location">
    <subcellularLocation>
        <location evidence="1">Cell envelope</location>
    </subcellularLocation>
</comment>
<sequence length="437" mass="49907">MKTIKYVLGILFVLSINLAVGQIKPLKIGDQFPEAGLHEVVGREQDSVDFKEFKGKHIILDFWATWCAPCLAGFPKMKAIQEKYIDKLMVMPVTYETKEKIEQFFTRSDIGKLGLISIVNDNNLKRYFPHRTIPHYVWIDDKGKVAAITESQYVTLENVEKWIKGVTISFPVKQEAMEWLNDKEPVFRLGNVLHSDTFSRLEPLHDSSINYYSILTKGNIPGVYGSLVRDSTRVSYTNTSAQSLFKLAFSDFNRAYLYTTRVVFENQDSSMLTSGGLRGLAYEEWLKSNGFSYELRMPKKIANKMLEYMQQDLNRYFGAMYGIEGRLEERDSPALVLVSTNEGTLSRSTSDTSIYNADLAGLKIVNRKLSWLTHYLTFTLQHLKCPILDETGIDFPIDIHLEGSLSNLESINIALSPYNLKLDEVIRKVRVIVISDI</sequence>
<dbReference type="EMBL" id="FUZF01000013">
    <property type="protein sequence ID" value="SKB88239.1"/>
    <property type="molecule type" value="Genomic_DNA"/>
</dbReference>